<sequence length="59" mass="6778">MKLPSKFTPTDWRYDFSRIYYNQKFSETQVAQFCHIKARCGIANGEVGSYSFALSFAVA</sequence>
<dbReference type="AlphaFoldDB" id="A0A1W1E1N5"/>
<dbReference type="EMBL" id="FPHZ01000097">
    <property type="protein sequence ID" value="SFV87865.1"/>
    <property type="molecule type" value="Genomic_DNA"/>
</dbReference>
<accession>A0A1W1E1N5</accession>
<name>A0A1W1E1N5_9ZZZZ</name>
<reference evidence="1" key="1">
    <citation type="submission" date="2016-10" db="EMBL/GenBank/DDBJ databases">
        <authorList>
            <person name="de Groot N.N."/>
        </authorList>
    </citation>
    <scope>NUCLEOTIDE SEQUENCE</scope>
</reference>
<proteinExistence type="predicted"/>
<gene>
    <name evidence="1" type="ORF">MNB_SUP05-SYMBIONT-5-911</name>
</gene>
<organism evidence="1">
    <name type="scientific">hydrothermal vent metagenome</name>
    <dbReference type="NCBI Taxonomy" id="652676"/>
    <lineage>
        <taxon>unclassified sequences</taxon>
        <taxon>metagenomes</taxon>
        <taxon>ecological metagenomes</taxon>
    </lineage>
</organism>
<evidence type="ECO:0000313" key="1">
    <source>
        <dbReference type="EMBL" id="SFV87865.1"/>
    </source>
</evidence>
<protein>
    <submittedName>
        <fullName evidence="1">Uncharacterized protein</fullName>
    </submittedName>
</protein>